<dbReference type="Gene3D" id="2.90.10.10">
    <property type="entry name" value="Bulb-type lectin domain"/>
    <property type="match status" value="2"/>
</dbReference>
<feature type="transmembrane region" description="Helical" evidence="14">
    <location>
        <begin position="477"/>
        <end position="504"/>
    </location>
</feature>
<dbReference type="Gene3D" id="3.30.200.20">
    <property type="entry name" value="Phosphorylase Kinase, domain 1"/>
    <property type="match status" value="1"/>
</dbReference>
<dbReference type="Gene3D" id="1.10.510.10">
    <property type="entry name" value="Transferase(Phosphotransferase) domain 1"/>
    <property type="match status" value="1"/>
</dbReference>
<proteinExistence type="inferred from homology"/>
<evidence type="ECO:0000256" key="8">
    <source>
        <dbReference type="ARBA" id="ARBA00022840"/>
    </source>
</evidence>
<feature type="domain" description="Bulb-type lectin" evidence="16">
    <location>
        <begin position="71"/>
        <end position="190"/>
    </location>
</feature>
<dbReference type="Proteomes" id="UP000636800">
    <property type="component" value="Chromosome 11"/>
</dbReference>
<evidence type="ECO:0000259" key="15">
    <source>
        <dbReference type="PROSITE" id="PS50011"/>
    </source>
</evidence>
<evidence type="ECO:0000259" key="17">
    <source>
        <dbReference type="PROSITE" id="PS50948"/>
    </source>
</evidence>
<dbReference type="OrthoDB" id="733107at2759"/>
<keyword evidence="8 13" id="KW-0067">ATP-binding</keyword>
<dbReference type="Proteomes" id="UP000639772">
    <property type="component" value="Chromosome 11"/>
</dbReference>
<dbReference type="SUPFAM" id="SSF56112">
    <property type="entry name" value="Protein kinase-like (PK-like)"/>
    <property type="match status" value="1"/>
</dbReference>
<evidence type="ECO:0000256" key="12">
    <source>
        <dbReference type="ARBA" id="ARBA00023180"/>
    </source>
</evidence>
<dbReference type="InterPro" id="IPR000858">
    <property type="entry name" value="S_locus_glycoprot_dom"/>
</dbReference>
<comment type="similarity">
    <text evidence="13">Belongs to the protein kinase superfamily. Ser/Thr protein kinase family.</text>
</comment>
<feature type="domain" description="Apple" evidence="17">
    <location>
        <begin position="362"/>
        <end position="442"/>
    </location>
</feature>
<evidence type="ECO:0000256" key="2">
    <source>
        <dbReference type="ARBA" id="ARBA00022527"/>
    </source>
</evidence>
<evidence type="ECO:0000256" key="5">
    <source>
        <dbReference type="ARBA" id="ARBA00022729"/>
    </source>
</evidence>
<dbReference type="InterPro" id="IPR024171">
    <property type="entry name" value="SRK-like_kinase"/>
</dbReference>
<keyword evidence="12" id="KW-0325">Glycoprotein</keyword>
<dbReference type="GO" id="GO:0051707">
    <property type="term" value="P:response to other organism"/>
    <property type="evidence" value="ECO:0007669"/>
    <property type="project" value="UniProtKB-ARBA"/>
</dbReference>
<dbReference type="InterPro" id="IPR000719">
    <property type="entry name" value="Prot_kinase_dom"/>
</dbReference>
<dbReference type="InterPro" id="IPR011009">
    <property type="entry name" value="Kinase-like_dom_sf"/>
</dbReference>
<evidence type="ECO:0000313" key="21">
    <source>
        <dbReference type="Proteomes" id="UP000639772"/>
    </source>
</evidence>
<dbReference type="PIRSF" id="PIRSF000641">
    <property type="entry name" value="SRK"/>
    <property type="match status" value="1"/>
</dbReference>
<keyword evidence="4 14" id="KW-0812">Transmembrane</keyword>
<dbReference type="GO" id="GO:0048544">
    <property type="term" value="P:recognition of pollen"/>
    <property type="evidence" value="ECO:0007669"/>
    <property type="project" value="InterPro"/>
</dbReference>
<dbReference type="SUPFAM" id="SSF51110">
    <property type="entry name" value="alpha-D-mannose-specific plant lectins"/>
    <property type="match status" value="2"/>
</dbReference>
<feature type="domain" description="Protein kinase" evidence="15">
    <location>
        <begin position="540"/>
        <end position="802"/>
    </location>
</feature>
<evidence type="ECO:0000256" key="3">
    <source>
        <dbReference type="ARBA" id="ARBA00022679"/>
    </source>
</evidence>
<gene>
    <name evidence="19" type="ORF">HPP92_020873</name>
    <name evidence="18" type="ORF">HPP92_021222</name>
</gene>
<dbReference type="InterPro" id="IPR036426">
    <property type="entry name" value="Bulb-type_lectin_dom_sf"/>
</dbReference>
<comment type="catalytic activity">
    <reaction evidence="13">
        <text>L-threonyl-[protein] + ATP = O-phospho-L-threonyl-[protein] + ADP + H(+)</text>
        <dbReference type="Rhea" id="RHEA:46608"/>
        <dbReference type="Rhea" id="RHEA-COMP:11060"/>
        <dbReference type="Rhea" id="RHEA-COMP:11605"/>
        <dbReference type="ChEBI" id="CHEBI:15378"/>
        <dbReference type="ChEBI" id="CHEBI:30013"/>
        <dbReference type="ChEBI" id="CHEBI:30616"/>
        <dbReference type="ChEBI" id="CHEBI:61977"/>
        <dbReference type="ChEBI" id="CHEBI:456216"/>
        <dbReference type="EC" id="2.7.11.1"/>
    </reaction>
</comment>
<dbReference type="GO" id="GO:0004674">
    <property type="term" value="F:protein serine/threonine kinase activity"/>
    <property type="evidence" value="ECO:0007669"/>
    <property type="project" value="UniProtKB-KW"/>
</dbReference>
<dbReference type="CDD" id="cd00028">
    <property type="entry name" value="B_lectin"/>
    <property type="match status" value="1"/>
</dbReference>
<keyword evidence="2 13" id="KW-0723">Serine/threonine-protein kinase</keyword>
<dbReference type="PROSITE" id="PS50927">
    <property type="entry name" value="BULB_LECTIN"/>
    <property type="match status" value="2"/>
</dbReference>
<dbReference type="InterPro" id="IPR001480">
    <property type="entry name" value="Bulb-type_lectin_dom"/>
</dbReference>
<protein>
    <recommendedName>
        <fullName evidence="13">Receptor-like serine/threonine-protein kinase</fullName>
        <ecNumber evidence="13">2.7.11.1</ecNumber>
    </recommendedName>
</protein>
<keyword evidence="20" id="KW-1185">Reference proteome</keyword>
<evidence type="ECO:0000256" key="10">
    <source>
        <dbReference type="ARBA" id="ARBA00023136"/>
    </source>
</evidence>
<evidence type="ECO:0000256" key="6">
    <source>
        <dbReference type="ARBA" id="ARBA00022741"/>
    </source>
</evidence>
<keyword evidence="10 14" id="KW-0472">Membrane</keyword>
<dbReference type="SMART" id="SM00108">
    <property type="entry name" value="B_lectin"/>
    <property type="match status" value="1"/>
</dbReference>
<evidence type="ECO:0000256" key="13">
    <source>
        <dbReference type="PIRNR" id="PIRNR000641"/>
    </source>
</evidence>
<dbReference type="AlphaFoldDB" id="A0A835UI01"/>
<evidence type="ECO:0000256" key="1">
    <source>
        <dbReference type="ARBA" id="ARBA00004167"/>
    </source>
</evidence>
<keyword evidence="11" id="KW-1015">Disulfide bond</keyword>
<keyword evidence="6 13" id="KW-0547">Nucleotide-binding</keyword>
<comment type="caution">
    <text evidence="19">The sequence shown here is derived from an EMBL/GenBank/DDBJ whole genome shotgun (WGS) entry which is preliminary data.</text>
</comment>
<dbReference type="PROSITE" id="PS50948">
    <property type="entry name" value="PAN"/>
    <property type="match status" value="1"/>
</dbReference>
<accession>A0A835UI01</accession>
<keyword evidence="9 14" id="KW-1133">Transmembrane helix</keyword>
<evidence type="ECO:0000313" key="18">
    <source>
        <dbReference type="EMBL" id="KAG0460925.1"/>
    </source>
</evidence>
<evidence type="ECO:0000256" key="14">
    <source>
        <dbReference type="SAM" id="Phobius"/>
    </source>
</evidence>
<keyword evidence="3 13" id="KW-0808">Transferase</keyword>
<evidence type="ECO:0000313" key="19">
    <source>
        <dbReference type="EMBL" id="KAG0462397.1"/>
    </source>
</evidence>
<evidence type="ECO:0000256" key="4">
    <source>
        <dbReference type="ARBA" id="ARBA00022692"/>
    </source>
</evidence>
<evidence type="ECO:0000256" key="7">
    <source>
        <dbReference type="ARBA" id="ARBA00022777"/>
    </source>
</evidence>
<dbReference type="EMBL" id="JADCNL010000011">
    <property type="protein sequence ID" value="KAG0460925.1"/>
    <property type="molecule type" value="Genomic_DNA"/>
</dbReference>
<evidence type="ECO:0000256" key="11">
    <source>
        <dbReference type="ARBA" id="ARBA00023157"/>
    </source>
</evidence>
<dbReference type="EC" id="2.7.11.1" evidence="13"/>
<dbReference type="GO" id="GO:0016020">
    <property type="term" value="C:membrane"/>
    <property type="evidence" value="ECO:0007669"/>
    <property type="project" value="UniProtKB-SubCell"/>
</dbReference>
<feature type="domain" description="Bulb-type lectin" evidence="16">
    <location>
        <begin position="193"/>
        <end position="312"/>
    </location>
</feature>
<keyword evidence="7 13" id="KW-0418">Kinase</keyword>
<keyword evidence="5" id="KW-0732">Signal</keyword>
<dbReference type="PANTHER" id="PTHR47974:SF10">
    <property type="entry name" value="RECEPTOR-LIKE SERINE_THREONINE-PROTEIN KINASE"/>
    <property type="match status" value="1"/>
</dbReference>
<dbReference type="PANTHER" id="PTHR47974">
    <property type="entry name" value="OS07G0415500 PROTEIN"/>
    <property type="match status" value="1"/>
</dbReference>
<dbReference type="Pfam" id="PF01453">
    <property type="entry name" value="B_lectin"/>
    <property type="match status" value="1"/>
</dbReference>
<comment type="subcellular location">
    <subcellularLocation>
        <location evidence="1">Membrane</location>
        <topology evidence="1">Single-pass membrane protein</topology>
    </subcellularLocation>
</comment>
<dbReference type="GO" id="GO:0005524">
    <property type="term" value="F:ATP binding"/>
    <property type="evidence" value="ECO:0007669"/>
    <property type="project" value="UniProtKB-KW"/>
</dbReference>
<dbReference type="Pfam" id="PF00954">
    <property type="entry name" value="S_locus_glycop"/>
    <property type="match status" value="1"/>
</dbReference>
<evidence type="ECO:0000256" key="9">
    <source>
        <dbReference type="ARBA" id="ARBA00022989"/>
    </source>
</evidence>
<dbReference type="InterPro" id="IPR003609">
    <property type="entry name" value="Pan_app"/>
</dbReference>
<comment type="catalytic activity">
    <reaction evidence="13">
        <text>L-seryl-[protein] + ATP = O-phospho-L-seryl-[protein] + ADP + H(+)</text>
        <dbReference type="Rhea" id="RHEA:17989"/>
        <dbReference type="Rhea" id="RHEA-COMP:9863"/>
        <dbReference type="Rhea" id="RHEA-COMP:11604"/>
        <dbReference type="ChEBI" id="CHEBI:15378"/>
        <dbReference type="ChEBI" id="CHEBI:29999"/>
        <dbReference type="ChEBI" id="CHEBI:30616"/>
        <dbReference type="ChEBI" id="CHEBI:83421"/>
        <dbReference type="ChEBI" id="CHEBI:456216"/>
        <dbReference type="EC" id="2.7.11.1"/>
    </reaction>
</comment>
<reference evidence="20 21" key="1">
    <citation type="journal article" date="2020" name="Nat. Food">
        <title>A phased Vanilla planifolia genome enables genetic improvement of flavour and production.</title>
        <authorList>
            <person name="Hasing T."/>
            <person name="Tang H."/>
            <person name="Brym M."/>
            <person name="Khazi F."/>
            <person name="Huang T."/>
            <person name="Chambers A.H."/>
        </authorList>
    </citation>
    <scope>NUCLEOTIDE SEQUENCE [LARGE SCALE GENOMIC DNA]</scope>
    <source>
        <tissue evidence="19">Leaf</tissue>
    </source>
</reference>
<dbReference type="Pfam" id="PF07714">
    <property type="entry name" value="PK_Tyr_Ser-Thr"/>
    <property type="match status" value="1"/>
</dbReference>
<dbReference type="PROSITE" id="PS50011">
    <property type="entry name" value="PROTEIN_KINASE_DOM"/>
    <property type="match status" value="1"/>
</dbReference>
<evidence type="ECO:0000313" key="20">
    <source>
        <dbReference type="Proteomes" id="UP000636800"/>
    </source>
</evidence>
<evidence type="ECO:0000259" key="16">
    <source>
        <dbReference type="PROSITE" id="PS50927"/>
    </source>
</evidence>
<dbReference type="InterPro" id="IPR001245">
    <property type="entry name" value="Ser-Thr/Tyr_kinase_cat_dom"/>
</dbReference>
<organism evidence="19 21">
    <name type="scientific">Vanilla planifolia</name>
    <name type="common">Vanilla</name>
    <dbReference type="NCBI Taxonomy" id="51239"/>
    <lineage>
        <taxon>Eukaryota</taxon>
        <taxon>Viridiplantae</taxon>
        <taxon>Streptophyta</taxon>
        <taxon>Embryophyta</taxon>
        <taxon>Tracheophyta</taxon>
        <taxon>Spermatophyta</taxon>
        <taxon>Magnoliopsida</taxon>
        <taxon>Liliopsida</taxon>
        <taxon>Asparagales</taxon>
        <taxon>Orchidaceae</taxon>
        <taxon>Vanilloideae</taxon>
        <taxon>Vanilleae</taxon>
        <taxon>Vanilla</taxon>
    </lineage>
</organism>
<name>A0A835UI01_VANPL</name>
<dbReference type="EMBL" id="JADCNM010000011">
    <property type="protein sequence ID" value="KAG0462397.1"/>
    <property type="molecule type" value="Genomic_DNA"/>
</dbReference>
<sequence length="804" mass="89637">MVPVAISGKLHGSSVCTLNPEVIVNLGRKRVKNYSYGHPTVAFMGMLVLGFACCELSEELPLVSVPLGFRIFGYDKGTTWISQNGVFALGFIGDYGVEDNGFVVGIWYNLPKIEIRVPVWVVGGGIRVSQNSTLELSLDGSLVLIDGTRHVLPIWSSNTDNIGVETATLLNNGNLVLMGTGGRIIWESFSSPTDTLLPGQFLSFPQSLQASSLNSIASYYSFEIRRSGEIALVWENNVTYWSSHLSHPVVVEVRLEEDGLLGLFDANGGLAWFRYSEDYRDPSVSFRRLRIDADGNLRMYSWYNVSSSWKVVWQAVQGQCHVFGSCGLYSICGYNSSGPSCECLLQNSATGDCDRIADLGNCNTGFSMLVLKQTFLYSLYPPHDVDIMLGVEDCKRYCLNDSTCFAVTAKNDGSGLCTVKRTSFISGYHYSSVPATSFLKVCLVPEAVSAQAAYLHGNTLSLEGKERFDELLGRKRFMVAVVLLLLVTACVFLTMEIIIYWFVLHRRQRNNFRRGAPFGKNFGMNPHYSAMIRLSLEEVKELTKNFGFKLATNLYRGMLPNKMPVAVKVLGDIAVSEKDFMFLVSTLGGTHHRNLVSLKGFCYEPQHKLLVYEYIKNGSLDQWLFNAKQCRSRDGWHLRLNISIGIARALAYLHIECKQCIPHGNLKLKNVLLDENMVAKVNSYGLHSLLLEGVSSSSETLLEKDVYMLGLILLQIFSGNRSMADHKLHDLAYHQCKSGKLFQFVDPFLPSEEVQLEGIERVIRLALWCMQSKPSTRPSIGEVVMVLEGALSVDMPPEHDELIL</sequence>